<evidence type="ECO:0000256" key="4">
    <source>
        <dbReference type="ARBA" id="ARBA00022598"/>
    </source>
</evidence>
<keyword evidence="6" id="KW-0547">Nucleotide-binding</keyword>
<evidence type="ECO:0000256" key="10">
    <source>
        <dbReference type="ARBA" id="ARBA00023146"/>
    </source>
</evidence>
<evidence type="ECO:0000259" key="12">
    <source>
        <dbReference type="Pfam" id="PF01406"/>
    </source>
</evidence>
<evidence type="ECO:0000313" key="14">
    <source>
        <dbReference type="Proteomes" id="UP000008312"/>
    </source>
</evidence>
<dbReference type="PANTHER" id="PTHR10890:SF27">
    <property type="entry name" value="CYSTEINE--TRNA LIGASE, MITOCHONDRIAL-RELATED"/>
    <property type="match status" value="1"/>
</dbReference>
<dbReference type="EC" id="6.1.1.16" evidence="3"/>
<dbReference type="RefSeq" id="XP_012896573.1">
    <property type="nucleotide sequence ID" value="XM_013041119.1"/>
</dbReference>
<evidence type="ECO:0000256" key="1">
    <source>
        <dbReference type="ARBA" id="ARBA00001947"/>
    </source>
</evidence>
<dbReference type="InParanoid" id="D8M3Q2"/>
<dbReference type="Pfam" id="PF01406">
    <property type="entry name" value="tRNA-synt_1e"/>
    <property type="match status" value="1"/>
</dbReference>
<accession>D8M3Q2</accession>
<evidence type="ECO:0000256" key="3">
    <source>
        <dbReference type="ARBA" id="ARBA00012832"/>
    </source>
</evidence>
<dbReference type="HAMAP" id="MF_00041">
    <property type="entry name" value="Cys_tRNA_synth"/>
    <property type="match status" value="1"/>
</dbReference>
<keyword evidence="4" id="KW-0436">Ligase</keyword>
<keyword evidence="7" id="KW-0862">Zinc</keyword>
<dbReference type="GO" id="GO:0004817">
    <property type="term" value="F:cysteine-tRNA ligase activity"/>
    <property type="evidence" value="ECO:0007669"/>
    <property type="project" value="UniProtKB-EC"/>
</dbReference>
<dbReference type="InterPro" id="IPR024909">
    <property type="entry name" value="Cys-tRNA/MSH_ligase"/>
</dbReference>
<protein>
    <recommendedName>
        <fullName evidence="3">cysteine--tRNA ligase</fullName>
        <ecNumber evidence="3">6.1.1.16</ecNumber>
    </recommendedName>
    <alternativeName>
        <fullName evidence="11">Cysteinyl-tRNA synthetase</fullName>
    </alternativeName>
</protein>
<sequence>MICRLKLFQRQIRSFSTVLPRLVDSVSGELKVIQQKGKTLSWYSCGPTVYDSSHVGHARTYVQIDLLQRILSRRFGMNIHSAMGITNIDDKIINKSRQTMIPWQEIASRYEEEFINDMQRLNVKMPMSVVRVSDMIPEIVDYIRVLEDKGIAYKTSSGIYFDTQSSLYKYEKLVPSISDVESQSRLAQDPEKRHPRDFALWKRADDIDYSWDSPWGRGRPGWHIECSVNCHSLFGDHLDVHAGGIDLRFPHHCNEIAQCEAYSGGGGGAWCDMMLHIGHIFIEGRKMSKSLKNFITIDQLLQTYSANDFRMFCMLNHYSARIQLDDNGLVEAQRQWKALEASIHRVQTELSKGSRFGDSDSRVVRRWLEKWNETKTKIDESLANDSNTRQVVSETQNLLHEIEKCLLENRQALAGRVASLIANEMIDLYTDLGFVFDAKPTEMRDKEMIDALCEFRSAVRTICLKDTHSEVSREVLQACDALRQSASDRFGITIIDGKSDVRWVVGPLPKKQPKKAKQEGLNPSVPPSEMFLGNSEFSAFDKEGIPTHDKDGKPLSASRLKKLRKQYATHSLIHSKWLEQKKRCVCLLVDTTR</sequence>
<reference evidence="13" key="1">
    <citation type="submission" date="2010-02" db="EMBL/GenBank/DDBJ databases">
        <title>Sequencing and annotation of the Blastocystis hominis genome.</title>
        <authorList>
            <person name="Wincker P."/>
        </authorList>
    </citation>
    <scope>NUCLEOTIDE SEQUENCE</scope>
    <source>
        <strain evidence="13">Singapore isolate B</strain>
    </source>
</reference>
<proteinExistence type="inferred from homology"/>
<comment type="similarity">
    <text evidence="2">Belongs to the class-I aminoacyl-tRNA synthetase family.</text>
</comment>
<keyword evidence="8" id="KW-0067">ATP-binding</keyword>
<dbReference type="InterPro" id="IPR014729">
    <property type="entry name" value="Rossmann-like_a/b/a_fold"/>
</dbReference>
<evidence type="ECO:0000256" key="11">
    <source>
        <dbReference type="ARBA" id="ARBA00031499"/>
    </source>
</evidence>
<dbReference type="OrthoDB" id="438179at2759"/>
<name>D8M3Q2_BLAHO</name>
<keyword evidence="10 13" id="KW-0030">Aminoacyl-tRNA synthetase</keyword>
<dbReference type="PRINTS" id="PR00983">
    <property type="entry name" value="TRNASYNTHCYS"/>
</dbReference>
<evidence type="ECO:0000256" key="6">
    <source>
        <dbReference type="ARBA" id="ARBA00022741"/>
    </source>
</evidence>
<organism evidence="13">
    <name type="scientific">Blastocystis hominis</name>
    <dbReference type="NCBI Taxonomy" id="12968"/>
    <lineage>
        <taxon>Eukaryota</taxon>
        <taxon>Sar</taxon>
        <taxon>Stramenopiles</taxon>
        <taxon>Bigyra</taxon>
        <taxon>Opalozoa</taxon>
        <taxon>Opalinata</taxon>
        <taxon>Blastocystidae</taxon>
        <taxon>Blastocystis</taxon>
    </lineage>
</organism>
<dbReference type="Gene3D" id="3.40.50.620">
    <property type="entry name" value="HUPs"/>
    <property type="match status" value="1"/>
</dbReference>
<dbReference type="GO" id="GO:0005737">
    <property type="term" value="C:cytoplasm"/>
    <property type="evidence" value="ECO:0007669"/>
    <property type="project" value="TreeGrafter"/>
</dbReference>
<dbReference type="GO" id="GO:0005524">
    <property type="term" value="F:ATP binding"/>
    <property type="evidence" value="ECO:0007669"/>
    <property type="project" value="UniProtKB-KW"/>
</dbReference>
<dbReference type="NCBIfam" id="TIGR00435">
    <property type="entry name" value="cysS"/>
    <property type="match status" value="1"/>
</dbReference>
<evidence type="ECO:0000256" key="7">
    <source>
        <dbReference type="ARBA" id="ARBA00022833"/>
    </source>
</evidence>
<dbReference type="EMBL" id="FN668650">
    <property type="protein sequence ID" value="CBK22525.2"/>
    <property type="molecule type" value="Genomic_DNA"/>
</dbReference>
<dbReference type="PANTHER" id="PTHR10890">
    <property type="entry name" value="CYSTEINYL-TRNA SYNTHETASE"/>
    <property type="match status" value="1"/>
</dbReference>
<gene>
    <name evidence="13" type="ORF">GSBLH_T00002640001</name>
</gene>
<dbReference type="GO" id="GO:0006423">
    <property type="term" value="P:cysteinyl-tRNA aminoacylation"/>
    <property type="evidence" value="ECO:0007669"/>
    <property type="project" value="InterPro"/>
</dbReference>
<evidence type="ECO:0000256" key="9">
    <source>
        <dbReference type="ARBA" id="ARBA00022917"/>
    </source>
</evidence>
<dbReference type="GO" id="GO:0046872">
    <property type="term" value="F:metal ion binding"/>
    <property type="evidence" value="ECO:0007669"/>
    <property type="project" value="UniProtKB-KW"/>
</dbReference>
<dbReference type="OMA" id="CSAMTHH"/>
<evidence type="ECO:0000256" key="5">
    <source>
        <dbReference type="ARBA" id="ARBA00022723"/>
    </source>
</evidence>
<dbReference type="SUPFAM" id="SSF47323">
    <property type="entry name" value="Anticodon-binding domain of a subclass of class I aminoacyl-tRNA synthetases"/>
    <property type="match status" value="1"/>
</dbReference>
<dbReference type="InterPro" id="IPR015803">
    <property type="entry name" value="Cys-tRNA-ligase"/>
</dbReference>
<feature type="domain" description="tRNA synthetases class I catalytic" evidence="12">
    <location>
        <begin position="35"/>
        <end position="333"/>
    </location>
</feature>
<dbReference type="InterPro" id="IPR032678">
    <property type="entry name" value="tRNA-synt_1_cat_dom"/>
</dbReference>
<dbReference type="GeneID" id="24919793"/>
<keyword evidence="5" id="KW-0479">Metal-binding</keyword>
<dbReference type="CDD" id="cd00672">
    <property type="entry name" value="CysRS_core"/>
    <property type="match status" value="1"/>
</dbReference>
<dbReference type="Proteomes" id="UP000008312">
    <property type="component" value="Unassembled WGS sequence"/>
</dbReference>
<dbReference type="Gene3D" id="1.20.120.1910">
    <property type="entry name" value="Cysteine-tRNA ligase, C-terminal anti-codon recognition domain"/>
    <property type="match status" value="1"/>
</dbReference>
<dbReference type="InterPro" id="IPR009080">
    <property type="entry name" value="tRNAsynth_Ia_anticodon-bd"/>
</dbReference>
<keyword evidence="9" id="KW-0648">Protein biosynthesis</keyword>
<dbReference type="SUPFAM" id="SSF52374">
    <property type="entry name" value="Nucleotidylyl transferase"/>
    <property type="match status" value="1"/>
</dbReference>
<comment type="cofactor">
    <cofactor evidence="1">
        <name>Zn(2+)</name>
        <dbReference type="ChEBI" id="CHEBI:29105"/>
    </cofactor>
</comment>
<keyword evidence="14" id="KW-1185">Reference proteome</keyword>
<evidence type="ECO:0000256" key="8">
    <source>
        <dbReference type="ARBA" id="ARBA00022840"/>
    </source>
</evidence>
<evidence type="ECO:0000256" key="2">
    <source>
        <dbReference type="ARBA" id="ARBA00005594"/>
    </source>
</evidence>
<evidence type="ECO:0000313" key="13">
    <source>
        <dbReference type="EMBL" id="CBK22525.2"/>
    </source>
</evidence>
<dbReference type="AlphaFoldDB" id="D8M3Q2"/>